<feature type="domain" description="Ketopantoate reductase N-terminal" evidence="11">
    <location>
        <begin position="3"/>
        <end position="153"/>
    </location>
</feature>
<comment type="similarity">
    <text evidence="2 10">Belongs to the ketopantoate reductase family.</text>
</comment>
<dbReference type="Pfam" id="PF08546">
    <property type="entry name" value="ApbA_C"/>
    <property type="match status" value="1"/>
</dbReference>
<evidence type="ECO:0000256" key="2">
    <source>
        <dbReference type="ARBA" id="ARBA00007870"/>
    </source>
</evidence>
<organism evidence="13 14">
    <name type="scientific">Variovorax ginsengisoli</name>
    <dbReference type="NCBI Taxonomy" id="363844"/>
    <lineage>
        <taxon>Bacteria</taxon>
        <taxon>Pseudomonadati</taxon>
        <taxon>Pseudomonadota</taxon>
        <taxon>Betaproteobacteria</taxon>
        <taxon>Burkholderiales</taxon>
        <taxon>Comamonadaceae</taxon>
        <taxon>Variovorax</taxon>
    </lineage>
</organism>
<evidence type="ECO:0000256" key="5">
    <source>
        <dbReference type="ARBA" id="ARBA00022655"/>
    </source>
</evidence>
<evidence type="ECO:0000256" key="10">
    <source>
        <dbReference type="RuleBase" id="RU362068"/>
    </source>
</evidence>
<evidence type="ECO:0000256" key="9">
    <source>
        <dbReference type="ARBA" id="ARBA00048793"/>
    </source>
</evidence>
<dbReference type="InterPro" id="IPR036291">
    <property type="entry name" value="NAD(P)-bd_dom_sf"/>
</dbReference>
<keyword evidence="6 10" id="KW-0521">NADP</keyword>
<comment type="function">
    <text evidence="10">Catalyzes the NADPH-dependent reduction of ketopantoate into pantoic acid.</text>
</comment>
<keyword evidence="5 10" id="KW-0566">Pantothenate biosynthesis</keyword>
<gene>
    <name evidence="13" type="ORF">Q2T77_30310</name>
</gene>
<dbReference type="Gene3D" id="3.40.50.720">
    <property type="entry name" value="NAD(P)-binding Rossmann-like Domain"/>
    <property type="match status" value="1"/>
</dbReference>
<dbReference type="Pfam" id="PF02558">
    <property type="entry name" value="ApbA"/>
    <property type="match status" value="1"/>
</dbReference>
<comment type="pathway">
    <text evidence="1 10">Cofactor biosynthesis; (R)-pantothenate biosynthesis; (R)-pantoate from 3-methyl-2-oxobutanoate: step 2/2.</text>
</comment>
<name>A0ABT8SDV4_9BURK</name>
<comment type="caution">
    <text evidence="13">The sequence shown here is derived from an EMBL/GenBank/DDBJ whole genome shotgun (WGS) entry which is preliminary data.</text>
</comment>
<dbReference type="PANTHER" id="PTHR43765">
    <property type="entry name" value="2-DEHYDROPANTOATE 2-REDUCTASE-RELATED"/>
    <property type="match status" value="1"/>
</dbReference>
<evidence type="ECO:0000256" key="1">
    <source>
        <dbReference type="ARBA" id="ARBA00004994"/>
    </source>
</evidence>
<dbReference type="Gene3D" id="1.10.1040.10">
    <property type="entry name" value="N-(1-d-carboxylethyl)-l-norvaline Dehydrogenase, domain 2"/>
    <property type="match status" value="1"/>
</dbReference>
<evidence type="ECO:0000256" key="7">
    <source>
        <dbReference type="ARBA" id="ARBA00023002"/>
    </source>
</evidence>
<dbReference type="EMBL" id="JAUKVY010000029">
    <property type="protein sequence ID" value="MDO1536583.1"/>
    <property type="molecule type" value="Genomic_DNA"/>
</dbReference>
<dbReference type="NCBIfam" id="TIGR00745">
    <property type="entry name" value="apbA_panE"/>
    <property type="match status" value="1"/>
</dbReference>
<dbReference type="InterPro" id="IPR013328">
    <property type="entry name" value="6PGD_dom2"/>
</dbReference>
<dbReference type="InterPro" id="IPR013332">
    <property type="entry name" value="KPR_N"/>
</dbReference>
<dbReference type="Proteomes" id="UP001169027">
    <property type="component" value="Unassembled WGS sequence"/>
</dbReference>
<dbReference type="SUPFAM" id="SSF48179">
    <property type="entry name" value="6-phosphogluconate dehydrogenase C-terminal domain-like"/>
    <property type="match status" value="1"/>
</dbReference>
<evidence type="ECO:0000313" key="14">
    <source>
        <dbReference type="Proteomes" id="UP001169027"/>
    </source>
</evidence>
<dbReference type="InterPro" id="IPR013752">
    <property type="entry name" value="KPA_reductase"/>
</dbReference>
<dbReference type="RefSeq" id="WP_301814689.1">
    <property type="nucleotide sequence ID" value="NZ_JAUJZH010000029.1"/>
</dbReference>
<keyword evidence="7 10" id="KW-0560">Oxidoreductase</keyword>
<dbReference type="InterPro" id="IPR050838">
    <property type="entry name" value="Ketopantoate_reductase"/>
</dbReference>
<evidence type="ECO:0000256" key="8">
    <source>
        <dbReference type="ARBA" id="ARBA00032024"/>
    </source>
</evidence>
<dbReference type="PROSITE" id="PS51257">
    <property type="entry name" value="PROKAR_LIPOPROTEIN"/>
    <property type="match status" value="1"/>
</dbReference>
<dbReference type="PANTHER" id="PTHR43765:SF2">
    <property type="entry name" value="2-DEHYDROPANTOATE 2-REDUCTASE"/>
    <property type="match status" value="1"/>
</dbReference>
<accession>A0ABT8SDV4</accession>
<evidence type="ECO:0000256" key="3">
    <source>
        <dbReference type="ARBA" id="ARBA00013014"/>
    </source>
</evidence>
<dbReference type="GO" id="GO:0008677">
    <property type="term" value="F:2-dehydropantoate 2-reductase activity"/>
    <property type="evidence" value="ECO:0007669"/>
    <property type="project" value="UniProtKB-EC"/>
</dbReference>
<comment type="catalytic activity">
    <reaction evidence="9 10">
        <text>(R)-pantoate + NADP(+) = 2-dehydropantoate + NADPH + H(+)</text>
        <dbReference type="Rhea" id="RHEA:16233"/>
        <dbReference type="ChEBI" id="CHEBI:11561"/>
        <dbReference type="ChEBI" id="CHEBI:15378"/>
        <dbReference type="ChEBI" id="CHEBI:15980"/>
        <dbReference type="ChEBI" id="CHEBI:57783"/>
        <dbReference type="ChEBI" id="CHEBI:58349"/>
        <dbReference type="EC" id="1.1.1.169"/>
    </reaction>
</comment>
<dbReference type="SUPFAM" id="SSF51735">
    <property type="entry name" value="NAD(P)-binding Rossmann-fold domains"/>
    <property type="match status" value="1"/>
</dbReference>
<evidence type="ECO:0000313" key="13">
    <source>
        <dbReference type="EMBL" id="MDO1536583.1"/>
    </source>
</evidence>
<sequence length="337" mass="35467">MKIVVFGAGSIGAFVGGCLLASGAQVQLVGRPSMRQRIEQHGLRLSDLNGWSAEFPASSVPYAESPEVLTKADLVIVAVKSSGTKAAATEVARHAPSSAMVVSFQNGIGNAAALRDALPGRVVLGGMVPFNVVQLSEGRLHRGTAGELMVEAHEGWSSWLATFAAARLPLEQRSDFVAVQWGKLLLNLNNAVNALSGVPLKAQLSDHRYRHVLAQLMDEALAAFQAAELTPAQVSGVPPGKLPALMRLPDADFGQVASTMLAIDPQARSSMWEDLEAGRLTEIDELNGAVVRLAREHGLSAPANEAICALVHAAERGGDRQMQGRALLRAVGLQAGT</sequence>
<protein>
    <recommendedName>
        <fullName evidence="4 10">2-dehydropantoate 2-reductase</fullName>
        <ecNumber evidence="3 10">1.1.1.169</ecNumber>
    </recommendedName>
    <alternativeName>
        <fullName evidence="8 10">Ketopantoate reductase</fullName>
    </alternativeName>
</protein>
<reference evidence="13" key="1">
    <citation type="submission" date="2023-06" db="EMBL/GenBank/DDBJ databases">
        <authorList>
            <person name="Jiang Y."/>
            <person name="Liu Q."/>
        </authorList>
    </citation>
    <scope>NUCLEOTIDE SEQUENCE</scope>
    <source>
        <strain evidence="13">CGMCC 1.12090</strain>
    </source>
</reference>
<evidence type="ECO:0000256" key="6">
    <source>
        <dbReference type="ARBA" id="ARBA00022857"/>
    </source>
</evidence>
<dbReference type="InterPro" id="IPR008927">
    <property type="entry name" value="6-PGluconate_DH-like_C_sf"/>
</dbReference>
<dbReference type="EC" id="1.1.1.169" evidence="3 10"/>
<proteinExistence type="inferred from homology"/>
<evidence type="ECO:0000259" key="12">
    <source>
        <dbReference type="Pfam" id="PF08546"/>
    </source>
</evidence>
<evidence type="ECO:0000259" key="11">
    <source>
        <dbReference type="Pfam" id="PF02558"/>
    </source>
</evidence>
<evidence type="ECO:0000256" key="4">
    <source>
        <dbReference type="ARBA" id="ARBA00019465"/>
    </source>
</evidence>
<keyword evidence="14" id="KW-1185">Reference proteome</keyword>
<dbReference type="InterPro" id="IPR003710">
    <property type="entry name" value="ApbA"/>
</dbReference>
<feature type="domain" description="Ketopantoate reductase C-terminal" evidence="12">
    <location>
        <begin position="175"/>
        <end position="315"/>
    </location>
</feature>
<dbReference type="NCBIfam" id="NF006083">
    <property type="entry name" value="PRK08229.1"/>
    <property type="match status" value="1"/>
</dbReference>